<evidence type="ECO:0000256" key="3">
    <source>
        <dbReference type="PIRSR" id="PIRSR603782-1"/>
    </source>
</evidence>
<dbReference type="PANTHER" id="PTHR12151:SF25">
    <property type="entry name" value="LINALOOL DEHYDRATASE_ISOMERASE DOMAIN-CONTAINING PROTEIN"/>
    <property type="match status" value="1"/>
</dbReference>
<dbReference type="InterPro" id="IPR036249">
    <property type="entry name" value="Thioredoxin-like_sf"/>
</dbReference>
<dbReference type="EMBL" id="JALBWM010000142">
    <property type="protein sequence ID" value="MCO1336492.1"/>
    <property type="molecule type" value="Genomic_DNA"/>
</dbReference>
<feature type="disulfide bond" description="Redox-active" evidence="4">
    <location>
        <begin position="73"/>
        <end position="77"/>
    </location>
</feature>
<organism evidence="6 7">
    <name type="scientific">Microbulbifer okhotskensis</name>
    <dbReference type="NCBI Taxonomy" id="2926617"/>
    <lineage>
        <taxon>Bacteria</taxon>
        <taxon>Pseudomonadati</taxon>
        <taxon>Pseudomonadota</taxon>
        <taxon>Gammaproteobacteria</taxon>
        <taxon>Cellvibrionales</taxon>
        <taxon>Microbulbiferaceae</taxon>
        <taxon>Microbulbifer</taxon>
    </lineage>
</organism>
<name>A0A9X2J6C3_9GAMM</name>
<dbReference type="Gene3D" id="3.40.30.10">
    <property type="entry name" value="Glutaredoxin"/>
    <property type="match status" value="1"/>
</dbReference>
<dbReference type="FunFam" id="3.40.30.10:FF:000013">
    <property type="entry name" value="Blast:Protein SCO1 homolog, mitochondrial"/>
    <property type="match status" value="1"/>
</dbReference>
<feature type="domain" description="Thioredoxin" evidence="5">
    <location>
        <begin position="35"/>
        <end position="197"/>
    </location>
</feature>
<protein>
    <submittedName>
        <fullName evidence="6">SCO family protein</fullName>
    </submittedName>
</protein>
<feature type="binding site" evidence="3">
    <location>
        <position position="77"/>
    </location>
    <ligand>
        <name>Cu cation</name>
        <dbReference type="ChEBI" id="CHEBI:23378"/>
    </ligand>
</feature>
<reference evidence="6" key="1">
    <citation type="journal article" date="2022" name="Arch. Microbiol.">
        <title>Microbulbifer okhotskensis sp. nov., isolated from a deep bottom sediment of the Okhotsk Sea.</title>
        <authorList>
            <person name="Romanenko L."/>
            <person name="Kurilenko V."/>
            <person name="Otstavnykh N."/>
            <person name="Velansky P."/>
            <person name="Isaeva M."/>
            <person name="Mikhailov V."/>
        </authorList>
    </citation>
    <scope>NUCLEOTIDE SEQUENCE</scope>
    <source>
        <strain evidence="6">OS29</strain>
    </source>
</reference>
<proteinExistence type="inferred from homology"/>
<dbReference type="InterPro" id="IPR003782">
    <property type="entry name" value="SCO1/SenC"/>
</dbReference>
<dbReference type="RefSeq" id="WP_252472173.1">
    <property type="nucleotide sequence ID" value="NZ_JALBWM010000142.1"/>
</dbReference>
<dbReference type="InterPro" id="IPR036182">
    <property type="entry name" value="PCuAC_sf"/>
</dbReference>
<dbReference type="GO" id="GO:0046872">
    <property type="term" value="F:metal ion binding"/>
    <property type="evidence" value="ECO:0007669"/>
    <property type="project" value="UniProtKB-KW"/>
</dbReference>
<evidence type="ECO:0000256" key="2">
    <source>
        <dbReference type="ARBA" id="ARBA00023008"/>
    </source>
</evidence>
<evidence type="ECO:0000256" key="4">
    <source>
        <dbReference type="PIRSR" id="PIRSR603782-2"/>
    </source>
</evidence>
<comment type="caution">
    <text evidence="6">The sequence shown here is derived from an EMBL/GenBank/DDBJ whole genome shotgun (WGS) entry which is preliminary data.</text>
</comment>
<dbReference type="InterPro" id="IPR013766">
    <property type="entry name" value="Thioredoxin_domain"/>
</dbReference>
<keyword evidence="2 3" id="KW-0186">Copper</keyword>
<dbReference type="Gene3D" id="2.60.40.1890">
    <property type="entry name" value="PCu(A)C copper chaperone"/>
    <property type="match status" value="1"/>
</dbReference>
<evidence type="ECO:0000313" key="7">
    <source>
        <dbReference type="Proteomes" id="UP001139028"/>
    </source>
</evidence>
<dbReference type="PANTHER" id="PTHR12151">
    <property type="entry name" value="ELECTRON TRANSPORT PROTIN SCO1/SENC FAMILY MEMBER"/>
    <property type="match status" value="1"/>
</dbReference>
<dbReference type="Pfam" id="PF02630">
    <property type="entry name" value="SCO1-SenC"/>
    <property type="match status" value="1"/>
</dbReference>
<feature type="binding site" evidence="3">
    <location>
        <position position="162"/>
    </location>
    <ligand>
        <name>Cu cation</name>
        <dbReference type="ChEBI" id="CHEBI:23378"/>
    </ligand>
</feature>
<accession>A0A9X2J6C3</accession>
<dbReference type="Pfam" id="PF04314">
    <property type="entry name" value="PCuAC"/>
    <property type="match status" value="1"/>
</dbReference>
<keyword evidence="7" id="KW-1185">Reference proteome</keyword>
<evidence type="ECO:0000256" key="1">
    <source>
        <dbReference type="ARBA" id="ARBA00010996"/>
    </source>
</evidence>
<dbReference type="Proteomes" id="UP001139028">
    <property type="component" value="Unassembled WGS sequence"/>
</dbReference>
<gene>
    <name evidence="6" type="ORF">MO867_19350</name>
</gene>
<dbReference type="CDD" id="cd02968">
    <property type="entry name" value="SCO"/>
    <property type="match status" value="1"/>
</dbReference>
<evidence type="ECO:0000259" key="5">
    <source>
        <dbReference type="PROSITE" id="PS51352"/>
    </source>
</evidence>
<dbReference type="AlphaFoldDB" id="A0A9X2J6C3"/>
<feature type="binding site" evidence="3">
    <location>
        <position position="73"/>
    </location>
    <ligand>
        <name>Cu cation</name>
        <dbReference type="ChEBI" id="CHEBI:23378"/>
    </ligand>
</feature>
<comment type="similarity">
    <text evidence="1">Belongs to the SCO1/2 family.</text>
</comment>
<dbReference type="SUPFAM" id="SSF110087">
    <property type="entry name" value="DR1885-like metal-binding protein"/>
    <property type="match status" value="1"/>
</dbReference>
<keyword evidence="4" id="KW-1015">Disulfide bond</keyword>
<dbReference type="SUPFAM" id="SSF52833">
    <property type="entry name" value="Thioredoxin-like"/>
    <property type="match status" value="1"/>
</dbReference>
<evidence type="ECO:0000313" key="6">
    <source>
        <dbReference type="EMBL" id="MCO1336492.1"/>
    </source>
</evidence>
<sequence length="342" mass="37795">MNENNPFTARKQLANLLVVIAISIYIPSGLCAAQLPVLNFGGDFTLINQHGSETHLSDYRGKVVIMSFGFTSCPDICPVTMNQLKYVMNQLGDQSNKLQNILISIDPERDTPSVLKKYLAYFDPSFIGLTGSLDDIKSVAMKYHSSFKKREMSTPDQYIFGHTVSVFLIDQQGQLRGHYKTETELDKLISATKTLVAEGLSKEQIHSPKDIEHGSYIEIEDAWVRYLPPGVENSAAYMTIVNTSDNADRLISISSPIADSTEVHESYIDDGMAVMRPVEAPSIDANGTLAFEPRGLHIMLLEVGEALKIGEQIDLTLSFENAGVVDVRVPVKEDPGIPHSHH</sequence>
<dbReference type="PROSITE" id="PS51352">
    <property type="entry name" value="THIOREDOXIN_2"/>
    <property type="match status" value="1"/>
</dbReference>
<dbReference type="InterPro" id="IPR007410">
    <property type="entry name" value="LpqE-like"/>
</dbReference>
<keyword evidence="3" id="KW-0479">Metal-binding</keyword>